<feature type="compositionally biased region" description="Basic and acidic residues" evidence="1">
    <location>
        <begin position="30"/>
        <end position="85"/>
    </location>
</feature>
<dbReference type="Proteomes" id="UP000642180">
    <property type="component" value="Unassembled WGS sequence"/>
</dbReference>
<feature type="compositionally biased region" description="Polar residues" evidence="1">
    <location>
        <begin position="20"/>
        <end position="29"/>
    </location>
</feature>
<reference evidence="3" key="1">
    <citation type="journal article" date="2019" name="Int. J. Syst. Evol. Microbiol.">
        <title>The Global Catalogue of Microorganisms (GCM) 10K type strain sequencing project: providing services to taxonomists for standard genome sequencing and annotation.</title>
        <authorList>
            <consortium name="The Broad Institute Genomics Platform"/>
            <consortium name="The Broad Institute Genome Sequencing Center for Infectious Disease"/>
            <person name="Wu L."/>
            <person name="Ma J."/>
        </authorList>
    </citation>
    <scope>NUCLEOTIDE SEQUENCE [LARGE SCALE GENOMIC DNA]</scope>
    <source>
        <strain evidence="3">CCM 2767</strain>
    </source>
</reference>
<dbReference type="AlphaFoldDB" id="A0A8J3AMD8"/>
<accession>A0A8J3AMD8</accession>
<evidence type="ECO:0000256" key="1">
    <source>
        <dbReference type="SAM" id="MobiDB-lite"/>
    </source>
</evidence>
<proteinExistence type="predicted"/>
<dbReference type="EMBL" id="BMDI01000001">
    <property type="protein sequence ID" value="GGI16304.1"/>
    <property type="molecule type" value="Genomic_DNA"/>
</dbReference>
<gene>
    <name evidence="2" type="ORF">GCM10008066_03290</name>
</gene>
<evidence type="ECO:0000313" key="3">
    <source>
        <dbReference type="Proteomes" id="UP000642180"/>
    </source>
</evidence>
<keyword evidence="3" id="KW-1185">Reference proteome</keyword>
<feature type="region of interest" description="Disordered" evidence="1">
    <location>
        <begin position="20"/>
        <end position="85"/>
    </location>
</feature>
<protein>
    <submittedName>
        <fullName evidence="2">Uncharacterized protein</fullName>
    </submittedName>
</protein>
<comment type="caution">
    <text evidence="2">The sequence shown here is derived from an EMBL/GenBank/DDBJ whole genome shotgun (WGS) entry which is preliminary data.</text>
</comment>
<sequence length="85" mass="9856">MLLLVAALSATGAVSAQSRYFDSNYGAQQRDSRGDPRGRGADQRQNADRMREEQSQRRNDRMSPDERRALRQQIDEAGRDIYRRR</sequence>
<name>A0A8J3AMD8_9BURK</name>
<organism evidence="2 3">
    <name type="scientific">Oxalicibacterium faecigallinarum</name>
    <dbReference type="NCBI Taxonomy" id="573741"/>
    <lineage>
        <taxon>Bacteria</taxon>
        <taxon>Pseudomonadati</taxon>
        <taxon>Pseudomonadota</taxon>
        <taxon>Betaproteobacteria</taxon>
        <taxon>Burkholderiales</taxon>
        <taxon>Oxalobacteraceae</taxon>
        <taxon>Oxalicibacterium</taxon>
    </lineage>
</organism>
<evidence type="ECO:0000313" key="2">
    <source>
        <dbReference type="EMBL" id="GGI16304.1"/>
    </source>
</evidence>